<proteinExistence type="predicted"/>
<organism evidence="1 2">
    <name type="scientific">Rhynchophorus ferrugineus</name>
    <name type="common">Red palm weevil</name>
    <name type="synonym">Curculio ferrugineus</name>
    <dbReference type="NCBI Taxonomy" id="354439"/>
    <lineage>
        <taxon>Eukaryota</taxon>
        <taxon>Metazoa</taxon>
        <taxon>Ecdysozoa</taxon>
        <taxon>Arthropoda</taxon>
        <taxon>Hexapoda</taxon>
        <taxon>Insecta</taxon>
        <taxon>Pterygota</taxon>
        <taxon>Neoptera</taxon>
        <taxon>Endopterygota</taxon>
        <taxon>Coleoptera</taxon>
        <taxon>Polyphaga</taxon>
        <taxon>Cucujiformia</taxon>
        <taxon>Curculionidae</taxon>
        <taxon>Dryophthorinae</taxon>
        <taxon>Rhynchophorus</taxon>
    </lineage>
</organism>
<keyword evidence="2" id="KW-1185">Reference proteome</keyword>
<evidence type="ECO:0000313" key="2">
    <source>
        <dbReference type="Proteomes" id="UP000625711"/>
    </source>
</evidence>
<protein>
    <submittedName>
        <fullName evidence="1">Uncharacterized protein</fullName>
    </submittedName>
</protein>
<dbReference type="EMBL" id="JAACXV010000226">
    <property type="protein sequence ID" value="KAF7281762.1"/>
    <property type="molecule type" value="Genomic_DNA"/>
</dbReference>
<dbReference type="AlphaFoldDB" id="A0A834IIV2"/>
<evidence type="ECO:0000313" key="1">
    <source>
        <dbReference type="EMBL" id="KAF7281762.1"/>
    </source>
</evidence>
<dbReference type="Proteomes" id="UP000625711">
    <property type="component" value="Unassembled WGS sequence"/>
</dbReference>
<accession>A0A834IIV2</accession>
<reference evidence="1" key="1">
    <citation type="submission" date="2020-08" db="EMBL/GenBank/DDBJ databases">
        <title>Genome sequencing and assembly of the red palm weevil Rhynchophorus ferrugineus.</title>
        <authorList>
            <person name="Dias G.B."/>
            <person name="Bergman C.M."/>
            <person name="Manee M."/>
        </authorList>
    </citation>
    <scope>NUCLEOTIDE SEQUENCE</scope>
    <source>
        <strain evidence="1">AA-2017</strain>
        <tissue evidence="1">Whole larva</tissue>
    </source>
</reference>
<gene>
    <name evidence="1" type="ORF">GWI33_004292</name>
</gene>
<sequence length="69" mass="7754">MATDPSKCRYFVFILNDASPQFNRPSTPPPKTTQVVRLEQSLLVGNASKDAHPGTIQTPKWVLKLMKKE</sequence>
<comment type="caution">
    <text evidence="1">The sequence shown here is derived from an EMBL/GenBank/DDBJ whole genome shotgun (WGS) entry which is preliminary data.</text>
</comment>
<name>A0A834IIV2_RHYFE</name>